<dbReference type="OrthoDB" id="102559at2759"/>
<dbReference type="PANTHER" id="PTHR10828">
    <property type="entry name" value="M-PHASE INDUCER PHOSPHATASE DUAL SPECIFICITY PHOSPHATASE CDC25"/>
    <property type="match status" value="1"/>
</dbReference>
<reference evidence="3" key="1">
    <citation type="submission" date="2016-05" db="EMBL/GenBank/DDBJ databases">
        <title>Comparative genomics of biotechnologically important yeasts.</title>
        <authorList>
            <consortium name="DOE Joint Genome Institute"/>
            <person name="Riley R."/>
            <person name="Haridas S."/>
            <person name="Wolfe K.H."/>
            <person name="Lopes M.R."/>
            <person name="Hittinger C.T."/>
            <person name="Goker M."/>
            <person name="Salamov A."/>
            <person name="Wisecaver J."/>
            <person name="Long T.M."/>
            <person name="Aerts A.L."/>
            <person name="Barry K."/>
            <person name="Choi C."/>
            <person name="Clum A."/>
            <person name="Coughlan A.Y."/>
            <person name="Deshpande S."/>
            <person name="Douglass A.P."/>
            <person name="Hanson S.J."/>
            <person name="Klenk H.-P."/>
            <person name="Labutti K."/>
            <person name="Lapidus A."/>
            <person name="Lindquist E."/>
            <person name="Lipzen A."/>
            <person name="Meier-Kolthoff J.P."/>
            <person name="Ohm R.A."/>
            <person name="Otillar R.P."/>
            <person name="Pangilinan J."/>
            <person name="Peng Y."/>
            <person name="Rokas A."/>
            <person name="Rosa C.A."/>
            <person name="Scheuner C."/>
            <person name="Sibirny A.A."/>
            <person name="Slot J.C."/>
            <person name="Stielow J.B."/>
            <person name="Sun H."/>
            <person name="Kurtzman C.P."/>
            <person name="Blackwell M."/>
            <person name="Grigoriev I.V."/>
            <person name="Jeffries T.W."/>
        </authorList>
    </citation>
    <scope>NUCLEOTIDE SEQUENCE [LARGE SCALE GENOMIC DNA]</scope>
    <source>
        <strain evidence="3">NRRL Y-2460</strain>
    </source>
</reference>
<organism evidence="2 3">
    <name type="scientific">Pachysolen tannophilus NRRL Y-2460</name>
    <dbReference type="NCBI Taxonomy" id="669874"/>
    <lineage>
        <taxon>Eukaryota</taxon>
        <taxon>Fungi</taxon>
        <taxon>Dikarya</taxon>
        <taxon>Ascomycota</taxon>
        <taxon>Saccharomycotina</taxon>
        <taxon>Pichiomycetes</taxon>
        <taxon>Pachysolenaceae</taxon>
        <taxon>Pachysolen</taxon>
    </lineage>
</organism>
<dbReference type="Gene3D" id="3.40.250.10">
    <property type="entry name" value="Rhodanese-like domain"/>
    <property type="match status" value="1"/>
</dbReference>
<dbReference type="PROSITE" id="PS50206">
    <property type="entry name" value="RHODANESE_3"/>
    <property type="match status" value="1"/>
</dbReference>
<dbReference type="PANTHER" id="PTHR10828:SF38">
    <property type="entry name" value="ARSENICAL-RESISTANCE PROTEIN 2-RELATED"/>
    <property type="match status" value="1"/>
</dbReference>
<dbReference type="Proteomes" id="UP000094236">
    <property type="component" value="Unassembled WGS sequence"/>
</dbReference>
<dbReference type="GO" id="GO:0005737">
    <property type="term" value="C:cytoplasm"/>
    <property type="evidence" value="ECO:0007669"/>
    <property type="project" value="TreeGrafter"/>
</dbReference>
<protein>
    <recommendedName>
        <fullName evidence="1">Rhodanese domain-containing protein</fullName>
    </recommendedName>
</protein>
<dbReference type="GO" id="GO:0005634">
    <property type="term" value="C:nucleus"/>
    <property type="evidence" value="ECO:0007669"/>
    <property type="project" value="TreeGrafter"/>
</dbReference>
<dbReference type="GO" id="GO:0004725">
    <property type="term" value="F:protein tyrosine phosphatase activity"/>
    <property type="evidence" value="ECO:0007669"/>
    <property type="project" value="TreeGrafter"/>
</dbReference>
<evidence type="ECO:0000313" key="3">
    <source>
        <dbReference type="Proteomes" id="UP000094236"/>
    </source>
</evidence>
<dbReference type="AlphaFoldDB" id="A0A1E4TNE2"/>
<dbReference type="SMART" id="SM00450">
    <property type="entry name" value="RHOD"/>
    <property type="match status" value="1"/>
</dbReference>
<accession>A0A1E4TNE2</accession>
<dbReference type="Pfam" id="PF00581">
    <property type="entry name" value="Rhodanese"/>
    <property type="match status" value="1"/>
</dbReference>
<feature type="domain" description="Rhodanese" evidence="1">
    <location>
        <begin position="36"/>
        <end position="139"/>
    </location>
</feature>
<sequence length="144" mass="16212">MPILNEEDEPEGIQNFDLMEWLDGGGSSTGEGNLGLVDVRDDDFADFGHIKGSLHYSVDDFEANLEKFADEIKSKKFNDIVFICMYGEMRSPSAAQLFLSYLQDLKNSDPDSFEDIDVKVWYLVGGIGRFVTEFGIDNYVLETS</sequence>
<evidence type="ECO:0000313" key="2">
    <source>
        <dbReference type="EMBL" id="ODV93247.1"/>
    </source>
</evidence>
<dbReference type="STRING" id="669874.A0A1E4TNE2"/>
<evidence type="ECO:0000259" key="1">
    <source>
        <dbReference type="PROSITE" id="PS50206"/>
    </source>
</evidence>
<dbReference type="EMBL" id="KV454018">
    <property type="protein sequence ID" value="ODV93247.1"/>
    <property type="molecule type" value="Genomic_DNA"/>
</dbReference>
<gene>
    <name evidence="2" type="ORF">PACTADRAFT_82601</name>
</gene>
<dbReference type="InterPro" id="IPR036873">
    <property type="entry name" value="Rhodanese-like_dom_sf"/>
</dbReference>
<dbReference type="SUPFAM" id="SSF52821">
    <property type="entry name" value="Rhodanese/Cell cycle control phosphatase"/>
    <property type="match status" value="1"/>
</dbReference>
<name>A0A1E4TNE2_PACTA</name>
<proteinExistence type="predicted"/>
<keyword evidence="3" id="KW-1185">Reference proteome</keyword>
<dbReference type="InterPro" id="IPR001763">
    <property type="entry name" value="Rhodanese-like_dom"/>
</dbReference>